<keyword evidence="1" id="KW-0732">Signal</keyword>
<organism evidence="2 3">
    <name type="scientific">Jatrophihabitans endophyticus</name>
    <dbReference type="NCBI Taxonomy" id="1206085"/>
    <lineage>
        <taxon>Bacteria</taxon>
        <taxon>Bacillati</taxon>
        <taxon>Actinomycetota</taxon>
        <taxon>Actinomycetes</taxon>
        <taxon>Jatrophihabitantales</taxon>
        <taxon>Jatrophihabitantaceae</taxon>
        <taxon>Jatrophihabitans</taxon>
    </lineage>
</organism>
<protein>
    <submittedName>
        <fullName evidence="2">Predicted metalloprotease</fullName>
    </submittedName>
</protein>
<evidence type="ECO:0000313" key="3">
    <source>
        <dbReference type="Proteomes" id="UP000186132"/>
    </source>
</evidence>
<dbReference type="GO" id="GO:0006508">
    <property type="term" value="P:proteolysis"/>
    <property type="evidence" value="ECO:0007669"/>
    <property type="project" value="UniProtKB-KW"/>
</dbReference>
<feature type="chain" id="PRO_5039082526" evidence="1">
    <location>
        <begin position="18"/>
        <end position="477"/>
    </location>
</feature>
<dbReference type="GO" id="GO:0008237">
    <property type="term" value="F:metallopeptidase activity"/>
    <property type="evidence" value="ECO:0007669"/>
    <property type="project" value="UniProtKB-KW"/>
</dbReference>
<evidence type="ECO:0000256" key="1">
    <source>
        <dbReference type="SAM" id="SignalP"/>
    </source>
</evidence>
<keyword evidence="2" id="KW-0645">Protease</keyword>
<dbReference type="AlphaFoldDB" id="A0A1M5I8W3"/>
<reference evidence="2 3" key="1">
    <citation type="submission" date="2016-11" db="EMBL/GenBank/DDBJ databases">
        <authorList>
            <person name="Jaros S."/>
            <person name="Januszkiewicz K."/>
            <person name="Wedrychowicz H."/>
        </authorList>
    </citation>
    <scope>NUCLEOTIDE SEQUENCE [LARGE SCALE GENOMIC DNA]</scope>
    <source>
        <strain evidence="2 3">DSM 45627</strain>
    </source>
</reference>
<keyword evidence="3" id="KW-1185">Reference proteome</keyword>
<dbReference type="EMBL" id="FQVU01000002">
    <property type="protein sequence ID" value="SHG24828.1"/>
    <property type="molecule type" value="Genomic_DNA"/>
</dbReference>
<evidence type="ECO:0000313" key="2">
    <source>
        <dbReference type="EMBL" id="SHG24828.1"/>
    </source>
</evidence>
<dbReference type="STRING" id="1206085.SAMN05443575_1806"/>
<accession>A0A1M5I8W3</accession>
<name>A0A1M5I8W3_9ACTN</name>
<feature type="signal peptide" evidence="1">
    <location>
        <begin position="1"/>
        <end position="17"/>
    </location>
</feature>
<proteinExistence type="predicted"/>
<dbReference type="Proteomes" id="UP000186132">
    <property type="component" value="Unassembled WGS sequence"/>
</dbReference>
<gene>
    <name evidence="2" type="ORF">SAMN05443575_1806</name>
</gene>
<dbReference type="InterPro" id="IPR007343">
    <property type="entry name" value="Uncharacterised_pept_Zn_put"/>
</dbReference>
<dbReference type="Pfam" id="PF04228">
    <property type="entry name" value="Zn_peptidase"/>
    <property type="match status" value="1"/>
</dbReference>
<keyword evidence="2" id="KW-0378">Hydrolase</keyword>
<sequence length="477" mass="51021">MASLAAVTALALTGCNAVVDGTPTLANAPDAKLSVKGVDSTSSFDRVAQNALADIESFWRTSYPKVSGGKQLEPIKGGLYSVDGLKVAENRSADGQPVEDNACAERSIGFLVDNAAYCRLDDSIVWDRAPKHLFAELAKKYGDFVVALIFAHEFGHAVQERLGVFDDDPKTIYTESQADCAAGAWAKAATQQRAPHFRDITLAKVDDALEGFLNGRDSTPENIDDISHGNGFDRLSAVADGFDKGVTYCYSDGYFSSRTFTERPYNSPEDEASGGNTAFAKVVDTSANNPFVKDLNRFWTSAAQSIGKTFKPVKIAQAAHPKCGADASTEFGYCPDDNTVYFSTALAQRTYNSLPDVDVDRQNGNVTLLSNQPADFALGTMFSIGWGFAVRHQLFSRSLDGAAALQAGICYTGAYAKDINVEDPPGGFLLSPADLDEGVAALLDEVPQDSAFGARDTTGLQRIQSFIKGYKGGKSVC</sequence>
<keyword evidence="2" id="KW-0482">Metalloprotease</keyword>